<organism evidence="2 3">
    <name type="scientific">Alkaliphilus serpentinus</name>
    <dbReference type="NCBI Taxonomy" id="1482731"/>
    <lineage>
        <taxon>Bacteria</taxon>
        <taxon>Bacillati</taxon>
        <taxon>Bacillota</taxon>
        <taxon>Clostridia</taxon>
        <taxon>Peptostreptococcales</taxon>
        <taxon>Natronincolaceae</taxon>
        <taxon>Alkaliphilus</taxon>
    </lineage>
</organism>
<feature type="domain" description="LUD" evidence="1">
    <location>
        <begin position="17"/>
        <end position="209"/>
    </location>
</feature>
<gene>
    <name evidence="2" type="ORF">F8153_09255</name>
</gene>
<dbReference type="AlphaFoldDB" id="A0A833HND4"/>
<dbReference type="EMBL" id="WBZB01000032">
    <property type="protein sequence ID" value="KAB3529410.1"/>
    <property type="molecule type" value="Genomic_DNA"/>
</dbReference>
<protein>
    <submittedName>
        <fullName evidence="2">Lactate utilization protein</fullName>
    </submittedName>
</protein>
<evidence type="ECO:0000313" key="2">
    <source>
        <dbReference type="EMBL" id="KAB3529410.1"/>
    </source>
</evidence>
<accession>A0A833HND4</accession>
<dbReference type="InterPro" id="IPR003741">
    <property type="entry name" value="LUD_dom"/>
</dbReference>
<evidence type="ECO:0000259" key="1">
    <source>
        <dbReference type="Pfam" id="PF02589"/>
    </source>
</evidence>
<dbReference type="Proteomes" id="UP000465601">
    <property type="component" value="Unassembled WGS sequence"/>
</dbReference>
<dbReference type="OrthoDB" id="9809147at2"/>
<sequence length="215" mass="24239">MNNDMKRGTWMEKENVDVLIKNLADRNIEGYWFEDFAAAKTKIMNMISVSESVGIGNSITLKNMELSFELSKRGNLVFDKTLAKNKEEIRALKRKALLSDWYITGTNAISMDGHIVNMDHSGNRVAAMLYGPNHVIVVIGINKVTKTLDEAIYRVRNIASPKNAKRAGMNPPCVDLEQCVDCKSPERVCNNLVIIEGQNDKKRMKVFIVNENNGF</sequence>
<dbReference type="Pfam" id="PF02589">
    <property type="entry name" value="LUD_dom"/>
    <property type="match status" value="1"/>
</dbReference>
<dbReference type="PANTHER" id="PTHR36179">
    <property type="entry name" value="LUD_DOM DOMAIN-CONTAINING PROTEIN"/>
    <property type="match status" value="1"/>
</dbReference>
<proteinExistence type="predicted"/>
<dbReference type="InterPro" id="IPR009501">
    <property type="entry name" value="UCP020269"/>
</dbReference>
<reference evidence="2 3" key="1">
    <citation type="submission" date="2019-10" db="EMBL/GenBank/DDBJ databases">
        <title>Alkaliphilus serpentinus sp. nov. and Alkaliphilus pronyensis sp. nov., two novel anaerobic alkaliphilic species isolated from the serpentinized-hosted hydrothermal field of the Prony Bay (New Caledonia).</title>
        <authorList>
            <person name="Postec A."/>
        </authorList>
    </citation>
    <scope>NUCLEOTIDE SEQUENCE [LARGE SCALE GENOMIC DNA]</scope>
    <source>
        <strain evidence="2 3">LacT</strain>
    </source>
</reference>
<keyword evidence="3" id="KW-1185">Reference proteome</keyword>
<comment type="caution">
    <text evidence="2">The sequence shown here is derived from an EMBL/GenBank/DDBJ whole genome shotgun (WGS) entry which is preliminary data.</text>
</comment>
<dbReference type="PIRSF" id="PIRSF020269">
    <property type="entry name" value="DUF1121"/>
    <property type="match status" value="1"/>
</dbReference>
<evidence type="ECO:0000313" key="3">
    <source>
        <dbReference type="Proteomes" id="UP000465601"/>
    </source>
</evidence>
<dbReference type="PANTHER" id="PTHR36179:SF2">
    <property type="entry name" value="LUD DOMAIN-CONTAINING PROTEIN"/>
    <property type="match status" value="1"/>
</dbReference>
<name>A0A833HND4_9FIRM</name>